<sequence length="112" mass="12906">MQIDPEHRAGADQISAQLAALGFVLPGSVTHRQARCGKPSCRCHADPPVLHPPFWSWTRKLAGRTVTRRLTEDQLRDYQPWFDNSRRLRALVTELEDLSLRVLDQDPRWGHK</sequence>
<evidence type="ECO:0000313" key="4">
    <source>
        <dbReference type="Proteomes" id="UP000002218"/>
    </source>
</evidence>
<protein>
    <recommendedName>
        <fullName evidence="1">DUF6788 domain-containing protein</fullName>
    </recommendedName>
</protein>
<dbReference type="eggNOG" id="ENOG50335K1">
    <property type="taxonomic scope" value="Bacteria"/>
</dbReference>
<dbReference type="RefSeq" id="WP_015747833.1">
    <property type="nucleotide sequence ID" value="NC_013235.1"/>
</dbReference>
<evidence type="ECO:0000313" key="3">
    <source>
        <dbReference type="EMBL" id="ACV79001.1"/>
    </source>
</evidence>
<name>C8X7J9_NAKMY</name>
<dbReference type="OrthoDB" id="9102171at2"/>
<dbReference type="KEGG" id="nml:Namu_2654"/>
<organism evidence="2 4">
    <name type="scientific">Nakamurella multipartita (strain ATCC 700099 / DSM 44233 / CIP 104796 / JCM 9543 / NBRC 105858 / Y-104)</name>
    <name type="common">Microsphaera multipartita</name>
    <dbReference type="NCBI Taxonomy" id="479431"/>
    <lineage>
        <taxon>Bacteria</taxon>
        <taxon>Bacillati</taxon>
        <taxon>Actinomycetota</taxon>
        <taxon>Actinomycetes</taxon>
        <taxon>Nakamurellales</taxon>
        <taxon>Nakamurellaceae</taxon>
        <taxon>Nakamurella</taxon>
    </lineage>
</organism>
<keyword evidence="4" id="KW-1185">Reference proteome</keyword>
<dbReference type="InParanoid" id="C8X7J9"/>
<dbReference type="HOGENOM" id="CLU_2143165_0_0_11"/>
<dbReference type="STRING" id="479431.Namu_2600"/>
<dbReference type="EMBL" id="CP001737">
    <property type="protein sequence ID" value="ACV78952.1"/>
    <property type="molecule type" value="Genomic_DNA"/>
</dbReference>
<proteinExistence type="predicted"/>
<feature type="domain" description="DUF6788" evidence="1">
    <location>
        <begin position="12"/>
        <end position="77"/>
    </location>
</feature>
<reference evidence="4" key="1">
    <citation type="submission" date="2009-09" db="EMBL/GenBank/DDBJ databases">
        <title>The complete genome of Nakamurella multipartita DSM 44233.</title>
        <authorList>
            <consortium name="US DOE Joint Genome Institute (JGI-PGF)"/>
            <person name="Lucas S."/>
            <person name="Copeland A."/>
            <person name="Lapidus A."/>
            <person name="Glavina del Rio T."/>
            <person name="Dalin E."/>
            <person name="Tice H."/>
            <person name="Bruce D."/>
            <person name="Goodwin L."/>
            <person name="Pitluck S."/>
            <person name="Kyrpides N."/>
            <person name="Mavromatis K."/>
            <person name="Ivanova N."/>
            <person name="Ovchinnikova G."/>
            <person name="Sims D."/>
            <person name="Meincke L."/>
            <person name="Brettin T."/>
            <person name="Detter J.C."/>
            <person name="Han C."/>
            <person name="Larimer F."/>
            <person name="Land M."/>
            <person name="Hauser L."/>
            <person name="Markowitz V."/>
            <person name="Cheng J.-F."/>
            <person name="Hugenholtz P."/>
            <person name="Woyke T."/>
            <person name="Wu D."/>
            <person name="Klenk H.-P."/>
            <person name="Eisen J.A."/>
        </authorList>
    </citation>
    <scope>NUCLEOTIDE SEQUENCE [LARGE SCALE GENOMIC DNA]</scope>
    <source>
        <strain evidence="4">ATCC 700099 / DSM 44233 / CIP 104796 / JCM 9543 / NBRC 105858 / Y-104</strain>
    </source>
</reference>
<evidence type="ECO:0000313" key="2">
    <source>
        <dbReference type="EMBL" id="ACV78952.1"/>
    </source>
</evidence>
<dbReference type="Proteomes" id="UP000002218">
    <property type="component" value="Chromosome"/>
</dbReference>
<dbReference type="KEGG" id="nml:Namu_2600"/>
<evidence type="ECO:0000259" key="1">
    <source>
        <dbReference type="Pfam" id="PF20586"/>
    </source>
</evidence>
<accession>C8X7J9</accession>
<dbReference type="EMBL" id="CP001737">
    <property type="protein sequence ID" value="ACV79001.1"/>
    <property type="molecule type" value="Genomic_DNA"/>
</dbReference>
<reference evidence="2 4" key="2">
    <citation type="journal article" date="2010" name="Stand. Genomic Sci.">
        <title>Complete genome sequence of Nakamurella multipartita type strain (Y-104).</title>
        <authorList>
            <person name="Tice H."/>
            <person name="Mayilraj S."/>
            <person name="Sims D."/>
            <person name="Lapidus A."/>
            <person name="Nolan M."/>
            <person name="Lucas S."/>
            <person name="Glavina Del Rio T."/>
            <person name="Copeland A."/>
            <person name="Cheng J.F."/>
            <person name="Meincke L."/>
            <person name="Bruce D."/>
            <person name="Goodwin L."/>
            <person name="Pitluck S."/>
            <person name="Ivanova N."/>
            <person name="Mavromatis K."/>
            <person name="Ovchinnikova G."/>
            <person name="Pati A."/>
            <person name="Chen A."/>
            <person name="Palaniappan K."/>
            <person name="Land M."/>
            <person name="Hauser L."/>
            <person name="Chang Y.J."/>
            <person name="Jeffries C.D."/>
            <person name="Detter J.C."/>
            <person name="Brettin T."/>
            <person name="Rohde M."/>
            <person name="Goker M."/>
            <person name="Bristow J."/>
            <person name="Eisen J.A."/>
            <person name="Markowitz V."/>
            <person name="Hugenholtz P."/>
            <person name="Kyrpides N.C."/>
            <person name="Klenk H.P."/>
            <person name="Chen F."/>
        </authorList>
    </citation>
    <scope>NUCLEOTIDE SEQUENCE [LARGE SCALE GENOMIC DNA]</scope>
    <source>
        <strain evidence="4">ATCC 700099 / DSM 44233 / CIP 104796 / JCM 9543 / NBRC 105858 / Y-104</strain>
        <strain evidence="2">DSM 44233</strain>
    </source>
</reference>
<dbReference type="Pfam" id="PF20586">
    <property type="entry name" value="DUF6788"/>
    <property type="match status" value="1"/>
</dbReference>
<dbReference type="AlphaFoldDB" id="C8X7J9"/>
<gene>
    <name evidence="2" type="ordered locus">Namu_2600</name>
    <name evidence="3" type="ordered locus">Namu_2654</name>
</gene>
<dbReference type="InterPro" id="IPR046738">
    <property type="entry name" value="DUF6788"/>
</dbReference>